<comment type="caution">
    <text evidence="9">The sequence shown here is derived from an EMBL/GenBank/DDBJ whole genome shotgun (WGS) entry which is preliminary data.</text>
</comment>
<dbReference type="InterPro" id="IPR012413">
    <property type="entry name" value="BA14K"/>
</dbReference>
<dbReference type="GO" id="GO:0016020">
    <property type="term" value="C:membrane"/>
    <property type="evidence" value="ECO:0007669"/>
    <property type="project" value="UniProtKB-SubCell"/>
</dbReference>
<evidence type="ECO:0000256" key="3">
    <source>
        <dbReference type="ARBA" id="ARBA00020552"/>
    </source>
</evidence>
<evidence type="ECO:0000256" key="7">
    <source>
        <dbReference type="SAM" id="MobiDB-lite"/>
    </source>
</evidence>
<evidence type="ECO:0000256" key="1">
    <source>
        <dbReference type="ARBA" id="ARBA00004167"/>
    </source>
</evidence>
<feature type="region of interest" description="Disordered" evidence="7">
    <location>
        <begin position="42"/>
        <end position="67"/>
    </location>
</feature>
<dbReference type="AlphaFoldDB" id="A0A3L7ANH8"/>
<keyword evidence="4" id="KW-1003">Cell membrane</keyword>
<evidence type="ECO:0000313" key="10">
    <source>
        <dbReference type="Proteomes" id="UP000269692"/>
    </source>
</evidence>
<evidence type="ECO:0000256" key="2">
    <source>
        <dbReference type="ARBA" id="ARBA00010270"/>
    </source>
</evidence>
<evidence type="ECO:0000256" key="5">
    <source>
        <dbReference type="ARBA" id="ARBA00022734"/>
    </source>
</evidence>
<organism evidence="9 10">
    <name type="scientific">Xanthobacter tagetidis</name>
    <dbReference type="NCBI Taxonomy" id="60216"/>
    <lineage>
        <taxon>Bacteria</taxon>
        <taxon>Pseudomonadati</taxon>
        <taxon>Pseudomonadota</taxon>
        <taxon>Alphaproteobacteria</taxon>
        <taxon>Hyphomicrobiales</taxon>
        <taxon>Xanthobacteraceae</taxon>
        <taxon>Xanthobacter</taxon>
    </lineage>
</organism>
<keyword evidence="8" id="KW-0732">Signal</keyword>
<feature type="signal peptide" evidence="8">
    <location>
        <begin position="1"/>
        <end position="20"/>
    </location>
</feature>
<gene>
    <name evidence="9" type="ORF">D9R14_00565</name>
</gene>
<keyword evidence="10" id="KW-1185">Reference proteome</keyword>
<dbReference type="RefSeq" id="WP_121621350.1">
    <property type="nucleotide sequence ID" value="NZ_JACIIW010000004.1"/>
</dbReference>
<proteinExistence type="inferred from homology"/>
<dbReference type="Proteomes" id="UP000269692">
    <property type="component" value="Unassembled WGS sequence"/>
</dbReference>
<dbReference type="EMBL" id="RCTF01000001">
    <property type="protein sequence ID" value="RLP81535.1"/>
    <property type="molecule type" value="Genomic_DNA"/>
</dbReference>
<keyword evidence="4" id="KW-0472">Membrane</keyword>
<reference evidence="9 10" key="1">
    <citation type="submission" date="2018-10" db="EMBL/GenBank/DDBJ databases">
        <title>Xanthobacter tagetidis genome sequencing and assembly.</title>
        <authorList>
            <person name="Maclea K.S."/>
            <person name="Goen A.E."/>
            <person name="Fatima S.A."/>
        </authorList>
    </citation>
    <scope>NUCLEOTIDE SEQUENCE [LARGE SCALE GENOMIC DNA]</scope>
    <source>
        <strain evidence="9 10">ATCC 700314</strain>
    </source>
</reference>
<sequence length="149" mass="15834">MRKNNALALLLSATMAATLAAPVAAQPLRAAPGGLSAAAVGPDEVQYRPRPRPGVRPVPPRRWVGPRPGYHPRWGRPYWRNGGWYYNNNGAWVGAAVAGLALGAAAAAAANSNNSGYGDPVAYCMSRFKSYNPRTGTYTGYDGRQHPCP</sequence>
<comment type="similarity">
    <text evidence="2">Belongs to the BA14k family.</text>
</comment>
<name>A0A3L7ANH8_9HYPH</name>
<dbReference type="Pfam" id="PF07886">
    <property type="entry name" value="BA14K"/>
    <property type="match status" value="1"/>
</dbReference>
<evidence type="ECO:0000313" key="9">
    <source>
        <dbReference type="EMBL" id="RLP81535.1"/>
    </source>
</evidence>
<comment type="function">
    <text evidence="6">Has immunoglobulin-binding and hemagglutination properties, and can bind to mannose. Essential for virulence. May be involved in LPS biosynthesis or polysaccharide transport.</text>
</comment>
<protein>
    <recommendedName>
        <fullName evidence="3">Lectin-like protein BA14k</fullName>
    </recommendedName>
</protein>
<keyword evidence="5" id="KW-0430">Lectin</keyword>
<evidence type="ECO:0000256" key="8">
    <source>
        <dbReference type="SAM" id="SignalP"/>
    </source>
</evidence>
<dbReference type="GO" id="GO:0030246">
    <property type="term" value="F:carbohydrate binding"/>
    <property type="evidence" value="ECO:0007669"/>
    <property type="project" value="UniProtKB-KW"/>
</dbReference>
<feature type="chain" id="PRO_5018121996" description="Lectin-like protein BA14k" evidence="8">
    <location>
        <begin position="21"/>
        <end position="149"/>
    </location>
</feature>
<dbReference type="OrthoDB" id="8256082at2"/>
<accession>A0A3L7ANH8</accession>
<evidence type="ECO:0000256" key="4">
    <source>
        <dbReference type="ARBA" id="ARBA00022475"/>
    </source>
</evidence>
<comment type="subcellular location">
    <subcellularLocation>
        <location evidence="1">Membrane</location>
        <topology evidence="1">Single-pass membrane protein</topology>
    </subcellularLocation>
</comment>
<evidence type="ECO:0000256" key="6">
    <source>
        <dbReference type="ARBA" id="ARBA00025321"/>
    </source>
</evidence>